<evidence type="ECO:0000313" key="2">
    <source>
        <dbReference type="EMBL" id="OHW63112.1"/>
    </source>
</evidence>
<feature type="coiled-coil region" evidence="1">
    <location>
        <begin position="56"/>
        <end position="83"/>
    </location>
</feature>
<keyword evidence="1" id="KW-0175">Coiled coil</keyword>
<organism evidence="2 3">
    <name type="scientific">Andreesenia angusta</name>
    <dbReference type="NCBI Taxonomy" id="39480"/>
    <lineage>
        <taxon>Bacteria</taxon>
        <taxon>Bacillati</taxon>
        <taxon>Bacillota</taxon>
        <taxon>Tissierellia</taxon>
        <taxon>Tissierellales</taxon>
        <taxon>Gottschalkiaceae</taxon>
        <taxon>Andreesenia</taxon>
    </lineage>
</organism>
<accession>A0A1S1V937</accession>
<gene>
    <name evidence="2" type="ORF">EUAN_08960</name>
</gene>
<dbReference type="Proteomes" id="UP000180254">
    <property type="component" value="Unassembled WGS sequence"/>
</dbReference>
<name>A0A1S1V937_9FIRM</name>
<evidence type="ECO:0000256" key="1">
    <source>
        <dbReference type="SAM" id="Coils"/>
    </source>
</evidence>
<dbReference type="AlphaFoldDB" id="A0A1S1V937"/>
<dbReference type="STRING" id="39480.EUAN_08960"/>
<sequence>MVKMIFNVELGGKRIPLKYPVCRIMTKDGQSITVTEDEAIDISEELHRMFYAEPTYDELEDKVVELESKIEDLENELEGYREEPIRYMAVRI</sequence>
<dbReference type="EMBL" id="MKIE01000002">
    <property type="protein sequence ID" value="OHW63112.1"/>
    <property type="molecule type" value="Genomic_DNA"/>
</dbReference>
<dbReference type="RefSeq" id="WP_071062056.1">
    <property type="nucleotide sequence ID" value="NZ_MKIE01000002.1"/>
</dbReference>
<keyword evidence="3" id="KW-1185">Reference proteome</keyword>
<comment type="caution">
    <text evidence="2">The sequence shown here is derived from an EMBL/GenBank/DDBJ whole genome shotgun (WGS) entry which is preliminary data.</text>
</comment>
<reference evidence="2 3" key="1">
    <citation type="submission" date="2016-09" db="EMBL/GenBank/DDBJ databases">
        <title>Genome sequence of Eubacterium angustum.</title>
        <authorList>
            <person name="Poehlein A."/>
            <person name="Daniel R."/>
        </authorList>
    </citation>
    <scope>NUCLEOTIDE SEQUENCE [LARGE SCALE GENOMIC DNA]</scope>
    <source>
        <strain evidence="2 3">DSM 1989</strain>
    </source>
</reference>
<proteinExistence type="predicted"/>
<evidence type="ECO:0000313" key="3">
    <source>
        <dbReference type="Proteomes" id="UP000180254"/>
    </source>
</evidence>
<protein>
    <submittedName>
        <fullName evidence="2">Uncharacterized protein</fullName>
    </submittedName>
</protein>